<dbReference type="GO" id="GO:0004386">
    <property type="term" value="F:helicase activity"/>
    <property type="evidence" value="ECO:0007669"/>
    <property type="project" value="UniProtKB-KW"/>
</dbReference>
<dbReference type="EMBL" id="JAADYS010000720">
    <property type="protein sequence ID" value="KAF4467631.1"/>
    <property type="molecule type" value="Genomic_DNA"/>
</dbReference>
<gene>
    <name evidence="3" type="ORF">FALBO_5499</name>
</gene>
<reference evidence="3 4" key="1">
    <citation type="submission" date="2020-01" db="EMBL/GenBank/DDBJ databases">
        <title>Identification and distribution of gene clusters putatively required for synthesis of sphingolipid metabolism inhibitors in phylogenetically diverse species of the filamentous fungus Fusarium.</title>
        <authorList>
            <person name="Kim H.-S."/>
            <person name="Busman M."/>
            <person name="Brown D.W."/>
            <person name="Divon H."/>
            <person name="Uhlig S."/>
            <person name="Proctor R.H."/>
        </authorList>
    </citation>
    <scope>NUCLEOTIDE SEQUENCE [LARGE SCALE GENOMIC DNA]</scope>
    <source>
        <strain evidence="3 4">NRRL 20459</strain>
    </source>
</reference>
<accession>A0A8H4LF58</accession>
<protein>
    <submittedName>
        <fullName evidence="3">ATP-dependent DNA helicase PIF1</fullName>
    </submittedName>
</protein>
<dbReference type="Proteomes" id="UP000554235">
    <property type="component" value="Unassembled WGS sequence"/>
</dbReference>
<dbReference type="OrthoDB" id="4786928at2759"/>
<comment type="caution">
    <text evidence="3">The sequence shown here is derived from an EMBL/GenBank/DDBJ whole genome shotgun (WGS) entry which is preliminary data.</text>
</comment>
<feature type="domain" description="DUF6570" evidence="2">
    <location>
        <begin position="349"/>
        <end position="460"/>
    </location>
</feature>
<organism evidence="3 4">
    <name type="scientific">Fusarium albosuccineum</name>
    <dbReference type="NCBI Taxonomy" id="1237068"/>
    <lineage>
        <taxon>Eukaryota</taxon>
        <taxon>Fungi</taxon>
        <taxon>Dikarya</taxon>
        <taxon>Ascomycota</taxon>
        <taxon>Pezizomycotina</taxon>
        <taxon>Sordariomycetes</taxon>
        <taxon>Hypocreomycetidae</taxon>
        <taxon>Hypocreales</taxon>
        <taxon>Nectriaceae</taxon>
        <taxon>Fusarium</taxon>
        <taxon>Fusarium decemcellulare species complex</taxon>
    </lineage>
</organism>
<feature type="compositionally biased region" description="Basic and acidic residues" evidence="1">
    <location>
        <begin position="50"/>
        <end position="68"/>
    </location>
</feature>
<keyword evidence="3" id="KW-0067">ATP-binding</keyword>
<evidence type="ECO:0000313" key="3">
    <source>
        <dbReference type="EMBL" id="KAF4467631.1"/>
    </source>
</evidence>
<dbReference type="InterPro" id="IPR046700">
    <property type="entry name" value="DUF6570"/>
</dbReference>
<name>A0A8H4LF58_9HYPO</name>
<keyword evidence="4" id="KW-1185">Reference proteome</keyword>
<evidence type="ECO:0000256" key="1">
    <source>
        <dbReference type="SAM" id="MobiDB-lite"/>
    </source>
</evidence>
<keyword evidence="3" id="KW-0547">Nucleotide-binding</keyword>
<keyword evidence="3" id="KW-0347">Helicase</keyword>
<dbReference type="AlphaFoldDB" id="A0A8H4LF58"/>
<dbReference type="Pfam" id="PF20209">
    <property type="entry name" value="DUF6570"/>
    <property type="match status" value="1"/>
</dbReference>
<keyword evidence="3" id="KW-0378">Hydrolase</keyword>
<feature type="region of interest" description="Disordered" evidence="1">
    <location>
        <begin position="1"/>
        <end position="185"/>
    </location>
</feature>
<evidence type="ECO:0000313" key="4">
    <source>
        <dbReference type="Proteomes" id="UP000554235"/>
    </source>
</evidence>
<evidence type="ECO:0000259" key="2">
    <source>
        <dbReference type="Pfam" id="PF20209"/>
    </source>
</evidence>
<feature type="compositionally biased region" description="Low complexity" evidence="1">
    <location>
        <begin position="1"/>
        <end position="24"/>
    </location>
</feature>
<feature type="compositionally biased region" description="Basic and acidic residues" evidence="1">
    <location>
        <begin position="29"/>
        <end position="43"/>
    </location>
</feature>
<sequence length="582" mass="65299">MRSSASSSVPSQSSPSSEAPIIAIVKPPVDGKKAPSDHPDLPSDTRTCNRRKETKSLAHVVNLKDRNKLTTRSLVCRDRQDAPSRAWTRFRSISRSTSASPAPPAPPAPSKRNVSAVQSPEHPARHGVQPTSPEPSMSGLLPLLPRPAQTEPPALARPPLRRRVASATPSEMPEMRPQDTPSRRLLSSSMQRTASGIEFFRRVILSPVEAGDGDDDGFACELCDNQRPNHCRHEGTDTCIYCAAWEAGREDPDEEDQDQVCASCLHTFKRREFLLYTAALALGHMAQKMFNHLSLLRCLTLTPTCHLLGLSITAVVDNGLLRQAVSQSEAASEDILPDAAFNDQLNQPCLTLRDRQLIANWQEAMDTQFIQYCPRCMYRYKGHVINFLKDIGHLYRQLPLLPKDLDIIVLRSANQTTQPHIVRRSSKQFRVRQRHVRTWLEFLRANHSGYRDIDISEENLSQPPQDGDVTDQLVTGIVDSVDIEELFQDDDPNDLDHWDTAAVPNFIAQQRDLTTLRNRLQGRHEQPDIPLETGQPYLEMPGIRSTPLNEFNRSQALLSLAFPTLFPIGEGYIVEPREWGVL</sequence>
<proteinExistence type="predicted"/>